<feature type="transmembrane region" description="Helical" evidence="6">
    <location>
        <begin position="50"/>
        <end position="72"/>
    </location>
</feature>
<accession>A0A6J6IMR4</accession>
<proteinExistence type="predicted"/>
<evidence type="ECO:0000256" key="2">
    <source>
        <dbReference type="ARBA" id="ARBA00022475"/>
    </source>
</evidence>
<keyword evidence="3 6" id="KW-0812">Transmembrane</keyword>
<dbReference type="AlphaFoldDB" id="A0A6J6IMR4"/>
<dbReference type="Pfam" id="PF09678">
    <property type="entry name" value="Caa3_CtaG"/>
    <property type="match status" value="1"/>
</dbReference>
<evidence type="ECO:0000256" key="6">
    <source>
        <dbReference type="SAM" id="Phobius"/>
    </source>
</evidence>
<dbReference type="GO" id="GO:0005886">
    <property type="term" value="C:plasma membrane"/>
    <property type="evidence" value="ECO:0007669"/>
    <property type="project" value="UniProtKB-SubCell"/>
</dbReference>
<evidence type="ECO:0000256" key="4">
    <source>
        <dbReference type="ARBA" id="ARBA00022989"/>
    </source>
</evidence>
<dbReference type="InterPro" id="IPR019108">
    <property type="entry name" value="Caa3_assmbl_CtaG-rel"/>
</dbReference>
<evidence type="ECO:0000256" key="5">
    <source>
        <dbReference type="ARBA" id="ARBA00023136"/>
    </source>
</evidence>
<organism evidence="7">
    <name type="scientific">freshwater metagenome</name>
    <dbReference type="NCBI Taxonomy" id="449393"/>
    <lineage>
        <taxon>unclassified sequences</taxon>
        <taxon>metagenomes</taxon>
        <taxon>ecological metagenomes</taxon>
    </lineage>
</organism>
<dbReference type="EMBL" id="CAEZVJ010000034">
    <property type="protein sequence ID" value="CAB4625765.1"/>
    <property type="molecule type" value="Genomic_DNA"/>
</dbReference>
<protein>
    <submittedName>
        <fullName evidence="7">Unannotated protein</fullName>
    </submittedName>
</protein>
<feature type="transmembrane region" description="Helical" evidence="6">
    <location>
        <begin position="12"/>
        <end position="30"/>
    </location>
</feature>
<evidence type="ECO:0000313" key="7">
    <source>
        <dbReference type="EMBL" id="CAB4625765.1"/>
    </source>
</evidence>
<comment type="subcellular location">
    <subcellularLocation>
        <location evidence="1">Cell membrane</location>
        <topology evidence="1">Multi-pass membrane protein</topology>
    </subcellularLocation>
</comment>
<reference evidence="7" key="1">
    <citation type="submission" date="2020-05" db="EMBL/GenBank/DDBJ databases">
        <authorList>
            <person name="Chiriac C."/>
            <person name="Salcher M."/>
            <person name="Ghai R."/>
            <person name="Kavagutti S V."/>
        </authorList>
    </citation>
    <scope>NUCLEOTIDE SEQUENCE</scope>
</reference>
<evidence type="ECO:0000256" key="3">
    <source>
        <dbReference type="ARBA" id="ARBA00022692"/>
    </source>
</evidence>
<evidence type="ECO:0000256" key="1">
    <source>
        <dbReference type="ARBA" id="ARBA00004651"/>
    </source>
</evidence>
<gene>
    <name evidence="7" type="ORF">UFOPK1961_00442</name>
</gene>
<sequence length="112" mass="12535">MILLMGTMGFHAFFGLSLMTGTSLLLPEWFGAMGRTWGDSPLVDQQVGGAIAWGIGELPTLILSALVVRSWIRSDERDSKRSDRQAVRDHDAELEGYNAMLEKLEKRRPTTR</sequence>
<keyword evidence="4 6" id="KW-1133">Transmembrane helix</keyword>
<name>A0A6J6IMR4_9ZZZZ</name>
<keyword evidence="5 6" id="KW-0472">Membrane</keyword>
<keyword evidence="2" id="KW-1003">Cell membrane</keyword>